<name>M7BY46_CHEMY</name>
<evidence type="ECO:0000256" key="9">
    <source>
        <dbReference type="SAM" id="MobiDB-lite"/>
    </source>
</evidence>
<keyword evidence="5 10" id="KW-0472">Membrane</keyword>
<dbReference type="GO" id="GO:0005886">
    <property type="term" value="C:plasma membrane"/>
    <property type="evidence" value="ECO:0007669"/>
    <property type="project" value="TreeGrafter"/>
</dbReference>
<gene>
    <name evidence="13" type="ORF">UY3_05789</name>
</gene>
<feature type="domain" description="Zinc transporter ZIP4 N-terminal" evidence="12">
    <location>
        <begin position="67"/>
        <end position="226"/>
    </location>
</feature>
<feature type="transmembrane region" description="Helical" evidence="10">
    <location>
        <begin position="341"/>
        <end position="368"/>
    </location>
</feature>
<reference evidence="14" key="1">
    <citation type="journal article" date="2013" name="Nat. Genet.">
        <title>The draft genomes of soft-shell turtle and green sea turtle yield insights into the development and evolution of the turtle-specific body plan.</title>
        <authorList>
            <person name="Wang Z."/>
            <person name="Pascual-Anaya J."/>
            <person name="Zadissa A."/>
            <person name="Li W."/>
            <person name="Niimura Y."/>
            <person name="Huang Z."/>
            <person name="Li C."/>
            <person name="White S."/>
            <person name="Xiong Z."/>
            <person name="Fang D."/>
            <person name="Wang B."/>
            <person name="Ming Y."/>
            <person name="Chen Y."/>
            <person name="Zheng Y."/>
            <person name="Kuraku S."/>
            <person name="Pignatelli M."/>
            <person name="Herrero J."/>
            <person name="Beal K."/>
            <person name="Nozawa M."/>
            <person name="Li Q."/>
            <person name="Wang J."/>
            <person name="Zhang H."/>
            <person name="Yu L."/>
            <person name="Shigenobu S."/>
            <person name="Wang J."/>
            <person name="Liu J."/>
            <person name="Flicek P."/>
            <person name="Searle S."/>
            <person name="Wang J."/>
            <person name="Kuratani S."/>
            <person name="Yin Y."/>
            <person name="Aken B."/>
            <person name="Zhang G."/>
            <person name="Irie N."/>
        </authorList>
    </citation>
    <scope>NUCLEOTIDE SEQUENCE [LARGE SCALE GENOMIC DNA]</scope>
</reference>
<evidence type="ECO:0000256" key="11">
    <source>
        <dbReference type="SAM" id="SignalP"/>
    </source>
</evidence>
<dbReference type="AlphaFoldDB" id="M7BY46"/>
<organism evidence="13 14">
    <name type="scientific">Chelonia mydas</name>
    <name type="common">Green sea-turtle</name>
    <name type="synonym">Chelonia agassizi</name>
    <dbReference type="NCBI Taxonomy" id="8469"/>
    <lineage>
        <taxon>Eukaryota</taxon>
        <taxon>Metazoa</taxon>
        <taxon>Chordata</taxon>
        <taxon>Craniata</taxon>
        <taxon>Vertebrata</taxon>
        <taxon>Euteleostomi</taxon>
        <taxon>Archelosauria</taxon>
        <taxon>Testudinata</taxon>
        <taxon>Testudines</taxon>
        <taxon>Cryptodira</taxon>
        <taxon>Durocryptodira</taxon>
        <taxon>Americhelydia</taxon>
        <taxon>Chelonioidea</taxon>
        <taxon>Cheloniidae</taxon>
        <taxon>Chelonia</taxon>
    </lineage>
</organism>
<feature type="compositionally biased region" description="Polar residues" evidence="9">
    <location>
        <begin position="446"/>
        <end position="455"/>
    </location>
</feature>
<evidence type="ECO:0000256" key="3">
    <source>
        <dbReference type="ARBA" id="ARBA00022692"/>
    </source>
</evidence>
<evidence type="ECO:0000256" key="10">
    <source>
        <dbReference type="SAM" id="Phobius"/>
    </source>
</evidence>
<dbReference type="GO" id="GO:0140410">
    <property type="term" value="F:monoatomic cation:bicarbonate symporter activity"/>
    <property type="evidence" value="ECO:0007669"/>
    <property type="project" value="TreeGrafter"/>
</dbReference>
<feature type="transmembrane region" description="Helical" evidence="10">
    <location>
        <begin position="388"/>
        <end position="405"/>
    </location>
</feature>
<dbReference type="InterPro" id="IPR050799">
    <property type="entry name" value="ZIP_Transporter"/>
</dbReference>
<comment type="similarity">
    <text evidence="2">Belongs to the ZIP transporter (TC 2.A.5) family.</text>
</comment>
<dbReference type="EMBL" id="KB523250">
    <property type="protein sequence ID" value="EMP36988.1"/>
    <property type="molecule type" value="Genomic_DNA"/>
</dbReference>
<keyword evidence="4 10" id="KW-1133">Transmembrane helix</keyword>
<dbReference type="Pfam" id="PF02535">
    <property type="entry name" value="Zip"/>
    <property type="match status" value="1"/>
</dbReference>
<feature type="transmembrane region" description="Helical" evidence="10">
    <location>
        <begin position="542"/>
        <end position="564"/>
    </location>
</feature>
<proteinExistence type="inferred from homology"/>
<evidence type="ECO:0000256" key="1">
    <source>
        <dbReference type="ARBA" id="ARBA00004141"/>
    </source>
</evidence>
<dbReference type="PANTHER" id="PTHR12191">
    <property type="entry name" value="SOLUTE CARRIER FAMILY 39"/>
    <property type="match status" value="1"/>
</dbReference>
<evidence type="ECO:0000313" key="14">
    <source>
        <dbReference type="Proteomes" id="UP000031443"/>
    </source>
</evidence>
<feature type="region of interest" description="Disordered" evidence="9">
    <location>
        <begin position="434"/>
        <end position="470"/>
    </location>
</feature>
<feature type="chain" id="PRO_5004080463" description="Zinc transporter ZIP12" evidence="11">
    <location>
        <begin position="25"/>
        <end position="670"/>
    </location>
</feature>
<dbReference type="STRING" id="8469.M7BY46"/>
<feature type="transmembrane region" description="Helical" evidence="10">
    <location>
        <begin position="311"/>
        <end position="334"/>
    </location>
</feature>
<dbReference type="InterPro" id="IPR003689">
    <property type="entry name" value="ZIP"/>
</dbReference>
<evidence type="ECO:0000256" key="5">
    <source>
        <dbReference type="ARBA" id="ARBA00023136"/>
    </source>
</evidence>
<accession>M7BY46</accession>
<dbReference type="InterPro" id="IPR041137">
    <property type="entry name" value="ZIP4_N"/>
</dbReference>
<dbReference type="PANTHER" id="PTHR12191:SF4">
    <property type="entry name" value="ZINC TRANSPORTER ZIP12"/>
    <property type="match status" value="1"/>
</dbReference>
<evidence type="ECO:0000256" key="7">
    <source>
        <dbReference type="ARBA" id="ARBA00042541"/>
    </source>
</evidence>
<dbReference type="GO" id="GO:0005385">
    <property type="term" value="F:zinc ion transmembrane transporter activity"/>
    <property type="evidence" value="ECO:0007669"/>
    <property type="project" value="TreeGrafter"/>
</dbReference>
<keyword evidence="14" id="KW-1185">Reference proteome</keyword>
<evidence type="ECO:0000259" key="12">
    <source>
        <dbReference type="Pfam" id="PF18292"/>
    </source>
</evidence>
<keyword evidence="3 10" id="KW-0812">Transmembrane</keyword>
<feature type="signal peptide" evidence="11">
    <location>
        <begin position="1"/>
        <end position="24"/>
    </location>
</feature>
<feature type="transmembrane region" description="Helical" evidence="10">
    <location>
        <begin position="570"/>
        <end position="588"/>
    </location>
</feature>
<dbReference type="GO" id="GO:0030003">
    <property type="term" value="P:intracellular monoatomic cation homeostasis"/>
    <property type="evidence" value="ECO:0007669"/>
    <property type="project" value="TreeGrafter"/>
</dbReference>
<dbReference type="GO" id="GO:0071578">
    <property type="term" value="P:zinc ion import across plasma membrane"/>
    <property type="evidence" value="ECO:0007669"/>
    <property type="project" value="TreeGrafter"/>
</dbReference>
<sequence length="670" mass="74508">MCFLTKHPAFWMACSAFIFGVVTAEAQPGKEHKQESSYAPSQGYLTEVLRILSADNYTELHKNHSRKLIKMLLERAECPQWIYGMQEDCNLCLEPDALLLIAGGDFEDHISEEVFQRISLILLYYIIHQRDICSSELSLSNKDYKFYLHSMLSLRRDEDCYYFSRNETEDILAAIRQHFKTPESQCVDVSVLEKEAAILDSDGADENTLPRLAATIITLALQGVCLGRASLPTPEFFIKYIFSSLNSTNELQACFSASELVKIFLQNSPSSISKEHFKQISPAIIQQLLSCSCQLTESKQTKLPPTTLEKYGYSTVAVLLITIGSMFGTILIFFSSCQEIYTLILQLFVGLAVGTLSGDALLHLIPQILGLHKHEAQETEHIYEGKEYVWKMLGMIGGIHGFFLIEKCFFLLVSPSDQGLSLVNGHLGHSHDLPVESELNDHSGRGKSTSTIQLRSSEDSESEVPPDCKATSRKSKGISLLAIMVLVGDSLHNFADGLVIGAAFSSSTETGVTTTIAILCHEIPHEMGDFAVLLSTGLSTKIALLMNFISALTAFIGLYIGLSVSTDSCVQNWIFTVTAGMFLYLSLAEMKIYSFDLKINLKYPGLTEQPDIFTHPLPNTKSDLSEYWIATWCSHSDSMTVIFSADEQSSHQFSQLLTVSQAYRRGFGYP</sequence>
<keyword evidence="11" id="KW-0732">Signal</keyword>
<evidence type="ECO:0000256" key="8">
    <source>
        <dbReference type="ARBA" id="ARBA00042971"/>
    </source>
</evidence>
<dbReference type="Proteomes" id="UP000031443">
    <property type="component" value="Unassembled WGS sequence"/>
</dbReference>
<dbReference type="eggNOG" id="KOG2693">
    <property type="taxonomic scope" value="Eukaryota"/>
</dbReference>
<evidence type="ECO:0000256" key="6">
    <source>
        <dbReference type="ARBA" id="ARBA00040591"/>
    </source>
</evidence>
<dbReference type="Pfam" id="PF18292">
    <property type="entry name" value="ZIP4_domain"/>
    <property type="match status" value="1"/>
</dbReference>
<evidence type="ECO:0000256" key="4">
    <source>
        <dbReference type="ARBA" id="ARBA00022989"/>
    </source>
</evidence>
<evidence type="ECO:0000313" key="13">
    <source>
        <dbReference type="EMBL" id="EMP36988.1"/>
    </source>
</evidence>
<protein>
    <recommendedName>
        <fullName evidence="6">Zinc transporter ZIP12</fullName>
    </recommendedName>
    <alternativeName>
        <fullName evidence="7">Solute carrier family 39 member 12</fullName>
    </alternativeName>
    <alternativeName>
        <fullName evidence="8">Zrt- and Irt-like protein 12</fullName>
    </alternativeName>
</protein>
<evidence type="ECO:0000256" key="2">
    <source>
        <dbReference type="ARBA" id="ARBA00006939"/>
    </source>
</evidence>
<feature type="compositionally biased region" description="Basic and acidic residues" evidence="9">
    <location>
        <begin position="434"/>
        <end position="444"/>
    </location>
</feature>
<comment type="subcellular location">
    <subcellularLocation>
        <location evidence="1">Membrane</location>
        <topology evidence="1">Multi-pass membrane protein</topology>
    </subcellularLocation>
</comment>